<protein>
    <submittedName>
        <fullName evidence="2">Uncharacterized protein</fullName>
    </submittedName>
</protein>
<proteinExistence type="predicted"/>
<keyword evidence="3" id="KW-1185">Reference proteome</keyword>
<gene>
    <name evidence="2" type="ORF">R1sor_006153</name>
</gene>
<sequence length="190" mass="21795">MPESPSRRGHKRANSEITFPIGSAFEKEPRTENRDFERDSVKELDLERELNPGREDLAEDMVRLAGVGRGSETEMGTEKGTERWRRSFWMYINMEKINSFSNSGGAFVKTERNGIVRRTVCQSKQLFRRSYFRACGLRGTGQMKLIREKTSQESREWQNGPIWELQEGLTPGGNGSKSQRIAQTVLCIPM</sequence>
<dbReference type="Proteomes" id="UP001633002">
    <property type="component" value="Unassembled WGS sequence"/>
</dbReference>
<dbReference type="AlphaFoldDB" id="A0ABD3HQ42"/>
<reference evidence="2 3" key="1">
    <citation type="submission" date="2024-09" db="EMBL/GenBank/DDBJ databases">
        <title>Chromosome-scale assembly of Riccia sorocarpa.</title>
        <authorList>
            <person name="Paukszto L."/>
        </authorList>
    </citation>
    <scope>NUCLEOTIDE SEQUENCE [LARGE SCALE GENOMIC DNA]</scope>
    <source>
        <strain evidence="2">LP-2024</strain>
        <tissue evidence="2">Aerial parts of the thallus</tissue>
    </source>
</reference>
<feature type="compositionally biased region" description="Basic and acidic residues" evidence="1">
    <location>
        <begin position="25"/>
        <end position="40"/>
    </location>
</feature>
<dbReference type="EMBL" id="JBJQOH010000003">
    <property type="protein sequence ID" value="KAL3692502.1"/>
    <property type="molecule type" value="Genomic_DNA"/>
</dbReference>
<evidence type="ECO:0000256" key="1">
    <source>
        <dbReference type="SAM" id="MobiDB-lite"/>
    </source>
</evidence>
<name>A0ABD3HQ42_9MARC</name>
<accession>A0ABD3HQ42</accession>
<feature type="region of interest" description="Disordered" evidence="1">
    <location>
        <begin position="1"/>
        <end position="40"/>
    </location>
</feature>
<evidence type="ECO:0000313" key="2">
    <source>
        <dbReference type="EMBL" id="KAL3692502.1"/>
    </source>
</evidence>
<comment type="caution">
    <text evidence="2">The sequence shown here is derived from an EMBL/GenBank/DDBJ whole genome shotgun (WGS) entry which is preliminary data.</text>
</comment>
<organism evidence="2 3">
    <name type="scientific">Riccia sorocarpa</name>
    <dbReference type="NCBI Taxonomy" id="122646"/>
    <lineage>
        <taxon>Eukaryota</taxon>
        <taxon>Viridiplantae</taxon>
        <taxon>Streptophyta</taxon>
        <taxon>Embryophyta</taxon>
        <taxon>Marchantiophyta</taxon>
        <taxon>Marchantiopsida</taxon>
        <taxon>Marchantiidae</taxon>
        <taxon>Marchantiales</taxon>
        <taxon>Ricciaceae</taxon>
        <taxon>Riccia</taxon>
    </lineage>
</organism>
<evidence type="ECO:0000313" key="3">
    <source>
        <dbReference type="Proteomes" id="UP001633002"/>
    </source>
</evidence>